<name>A0A1F5ZSX5_9BACT</name>
<dbReference type="Proteomes" id="UP000176923">
    <property type="component" value="Unassembled WGS sequence"/>
</dbReference>
<evidence type="ECO:0000313" key="2">
    <source>
        <dbReference type="Proteomes" id="UP000176923"/>
    </source>
</evidence>
<proteinExistence type="predicted"/>
<dbReference type="AlphaFoldDB" id="A0A1F5ZSX5"/>
<reference evidence="1 2" key="1">
    <citation type="journal article" date="2016" name="Nat. Commun.">
        <title>Thousands of microbial genomes shed light on interconnected biogeochemical processes in an aquifer system.</title>
        <authorList>
            <person name="Anantharaman K."/>
            <person name="Brown C.T."/>
            <person name="Hug L.A."/>
            <person name="Sharon I."/>
            <person name="Castelle C.J."/>
            <person name="Probst A.J."/>
            <person name="Thomas B.C."/>
            <person name="Singh A."/>
            <person name="Wilkins M.J."/>
            <person name="Karaoz U."/>
            <person name="Brodie E.L."/>
            <person name="Williams K.H."/>
            <person name="Hubbard S.S."/>
            <person name="Banfield J.F."/>
        </authorList>
    </citation>
    <scope>NUCLEOTIDE SEQUENCE [LARGE SCALE GENOMIC DNA]</scope>
</reference>
<comment type="caution">
    <text evidence="1">The sequence shown here is derived from an EMBL/GenBank/DDBJ whole genome shotgun (WGS) entry which is preliminary data.</text>
</comment>
<dbReference type="EMBL" id="MFJL01000023">
    <property type="protein sequence ID" value="OGG15548.1"/>
    <property type="molecule type" value="Genomic_DNA"/>
</dbReference>
<evidence type="ECO:0000313" key="1">
    <source>
        <dbReference type="EMBL" id="OGG15548.1"/>
    </source>
</evidence>
<gene>
    <name evidence="1" type="ORF">A3D77_05900</name>
</gene>
<sequence>MASEETLLGLNDKIKPGATGIMSNSFVRLRADRSGRRNPTVHLIIKAFGMSGRKFLQPTGATGNIGTFGGRITKASPLLRHLPILLSNTNPYVFRLSFKNRLGTDKYRPETIYKGRTKQNLLTSAPEYNTIRTRY</sequence>
<accession>A0A1F5ZSX5</accession>
<organism evidence="1 2">
    <name type="scientific">Candidatus Gottesmanbacteria bacterium RIFCSPHIGHO2_02_FULL_39_11</name>
    <dbReference type="NCBI Taxonomy" id="1798382"/>
    <lineage>
        <taxon>Bacteria</taxon>
        <taxon>Candidatus Gottesmaniibacteriota</taxon>
    </lineage>
</organism>
<dbReference type="STRING" id="1798382.A3D77_05900"/>
<protein>
    <submittedName>
        <fullName evidence="1">Uncharacterized protein</fullName>
    </submittedName>
</protein>